<evidence type="ECO:0000313" key="2">
    <source>
        <dbReference type="Proteomes" id="UP001056436"/>
    </source>
</evidence>
<dbReference type="EMBL" id="SDAQ01000210">
    <property type="protein sequence ID" value="KAI3530159.1"/>
    <property type="molecule type" value="Genomic_DNA"/>
</dbReference>
<keyword evidence="2" id="KW-1185">Reference proteome</keyword>
<organism evidence="1 2">
    <name type="scientific">Colletotrichum abscissum</name>
    <dbReference type="NCBI Taxonomy" id="1671311"/>
    <lineage>
        <taxon>Eukaryota</taxon>
        <taxon>Fungi</taxon>
        <taxon>Dikarya</taxon>
        <taxon>Ascomycota</taxon>
        <taxon>Pezizomycotina</taxon>
        <taxon>Sordariomycetes</taxon>
        <taxon>Hypocreomycetidae</taxon>
        <taxon>Glomerellales</taxon>
        <taxon>Glomerellaceae</taxon>
        <taxon>Colletotrichum</taxon>
        <taxon>Colletotrichum acutatum species complex</taxon>
    </lineage>
</organism>
<comment type="caution">
    <text evidence="1">The sequence shown here is derived from an EMBL/GenBank/DDBJ whole genome shotgun (WGS) entry which is preliminary data.</text>
</comment>
<name>A0A9P9X0M0_9PEZI</name>
<reference evidence="1" key="1">
    <citation type="submission" date="2019-01" db="EMBL/GenBank/DDBJ databases">
        <title>Colletotrichum abscissum LGMF1257.</title>
        <authorList>
            <person name="Baroncelli R."/>
        </authorList>
    </citation>
    <scope>NUCLEOTIDE SEQUENCE</scope>
    <source>
        <strain evidence="1">Ca142</strain>
    </source>
</reference>
<dbReference type="AlphaFoldDB" id="A0A9P9X0M0"/>
<proteinExistence type="predicted"/>
<evidence type="ECO:0000313" key="1">
    <source>
        <dbReference type="EMBL" id="KAI3530159.1"/>
    </source>
</evidence>
<gene>
    <name evidence="1" type="ORF">CABS02_14607</name>
</gene>
<accession>A0A9P9X0M0</accession>
<protein>
    <submittedName>
        <fullName evidence="1">Uncharacterized protein</fullName>
    </submittedName>
</protein>
<dbReference type="Proteomes" id="UP001056436">
    <property type="component" value="Unassembled WGS sequence"/>
</dbReference>
<sequence>MRVEIASGCDAPQRCAENVTNGQGDDLPGTAIPERLCDVCSPPATACSIQYAENTGGGSLAIGDMRAGPNSVQIVLNRGPGSTYVNKMVGGDGCFQACGSFGDGELLNMLGNWGAMKRHRPHRTEYSQPATYLQPAGIAETARGLLRAAAQMRSAVIFGTLVHQNEGWDVTFDDNQRQAKNTERAELDMETLLCAEVLAGVLAHLLESCMGQYAICPAWLSARRGRIFGTQGRRPKATVEEMALLVMEAPICLVRQDVWADSNLVLLWQQARDSGREGRMPELAMFLALQSELPGEADGNE</sequence>